<feature type="transmembrane region" description="Helical" evidence="3">
    <location>
        <begin position="393"/>
        <end position="413"/>
    </location>
</feature>
<dbReference type="Pfam" id="PF00432">
    <property type="entry name" value="Prenyltrans"/>
    <property type="match status" value="1"/>
</dbReference>
<evidence type="ECO:0000256" key="4">
    <source>
        <dbReference type="SAM" id="SignalP"/>
    </source>
</evidence>
<evidence type="ECO:0000256" key="3">
    <source>
        <dbReference type="SAM" id="Phobius"/>
    </source>
</evidence>
<protein>
    <submittedName>
        <fullName evidence="6">Terpene cyclase/mutase family protein</fullName>
    </submittedName>
</protein>
<keyword evidence="3" id="KW-0472">Membrane</keyword>
<feature type="region of interest" description="Disordered" evidence="2">
    <location>
        <begin position="365"/>
        <end position="390"/>
    </location>
</feature>
<dbReference type="Gene3D" id="1.50.10.20">
    <property type="match status" value="2"/>
</dbReference>
<dbReference type="RefSeq" id="WP_344531584.1">
    <property type="nucleotide sequence ID" value="NZ_BAAAPE010000013.1"/>
</dbReference>
<feature type="signal peptide" evidence="4">
    <location>
        <begin position="1"/>
        <end position="39"/>
    </location>
</feature>
<keyword evidence="3" id="KW-0812">Transmembrane</keyword>
<keyword evidence="1" id="KW-0677">Repeat</keyword>
<dbReference type="SUPFAM" id="SSF48239">
    <property type="entry name" value="Terpenoid cyclases/Protein prenyltransferases"/>
    <property type="match status" value="2"/>
</dbReference>
<keyword evidence="4" id="KW-0732">Signal</keyword>
<dbReference type="CDD" id="cd00688">
    <property type="entry name" value="ISOPREN_C2_like"/>
    <property type="match status" value="1"/>
</dbReference>
<feature type="domain" description="Prenyltransferase alpha-alpha toroid" evidence="5">
    <location>
        <begin position="69"/>
        <end position="183"/>
    </location>
</feature>
<keyword evidence="7" id="KW-1185">Reference proteome</keyword>
<sequence length="422" mass="43343">MFPRQRRSRRFSVAVAAPLALCAAAAAATAVAAAPTAVADEKTPPELYGKADPKFDGVWRQSVALLALDAAGAKPSPKAVSWLSTQQCEDGSFPAYRADPKAKCDAKKTPADVNATAVAVQALSASIGGPNAGTDKALDWLKSVQNKDGGWGYNPGSPSDANSASVVVGALVSAGVNPTEWKKEGKTAFDALLSLQIDKDTKGAKKDAYGAFAYQPGKGDELDPNDDATAAAVLAGMRQDLKLTGDKEGHGASPKKQADKGAEYLAATLKKNGGYLKAATPGAKGKGKPDYANTADAVIALSAAGHKDEAKTSLDWLGDNLGKWDKAEDDPAALGILILANRATTDGDPAQLGGTDLLKRLAATGPKPAAMPSHEKDADKGEEKKDDDGGSSLPTWSFIVVGVAVGAGIGILLSGRRKKQSL</sequence>
<comment type="caution">
    <text evidence="6">The sequence shown here is derived from an EMBL/GenBank/DDBJ whole genome shotgun (WGS) entry which is preliminary data.</text>
</comment>
<name>A0ABN2WC87_9ACTN</name>
<organism evidence="6 7">
    <name type="scientific">Streptomyces albiaxialis</name>
    <dbReference type="NCBI Taxonomy" id="329523"/>
    <lineage>
        <taxon>Bacteria</taxon>
        <taxon>Bacillati</taxon>
        <taxon>Actinomycetota</taxon>
        <taxon>Actinomycetes</taxon>
        <taxon>Kitasatosporales</taxon>
        <taxon>Streptomycetaceae</taxon>
        <taxon>Streptomyces</taxon>
    </lineage>
</organism>
<evidence type="ECO:0000313" key="6">
    <source>
        <dbReference type="EMBL" id="GAA2087581.1"/>
    </source>
</evidence>
<keyword evidence="3" id="KW-1133">Transmembrane helix</keyword>
<feature type="chain" id="PRO_5047359841" evidence="4">
    <location>
        <begin position="40"/>
        <end position="422"/>
    </location>
</feature>
<evidence type="ECO:0000259" key="5">
    <source>
        <dbReference type="Pfam" id="PF00432"/>
    </source>
</evidence>
<dbReference type="EMBL" id="BAAAPE010000013">
    <property type="protein sequence ID" value="GAA2087581.1"/>
    <property type="molecule type" value="Genomic_DNA"/>
</dbReference>
<evidence type="ECO:0000313" key="7">
    <source>
        <dbReference type="Proteomes" id="UP001500016"/>
    </source>
</evidence>
<accession>A0ABN2WC87</accession>
<feature type="compositionally biased region" description="Basic and acidic residues" evidence="2">
    <location>
        <begin position="373"/>
        <end position="388"/>
    </location>
</feature>
<gene>
    <name evidence="6" type="ORF">GCM10009801_50670</name>
</gene>
<reference evidence="6 7" key="1">
    <citation type="journal article" date="2019" name="Int. J. Syst. Evol. Microbiol.">
        <title>The Global Catalogue of Microorganisms (GCM) 10K type strain sequencing project: providing services to taxonomists for standard genome sequencing and annotation.</title>
        <authorList>
            <consortium name="The Broad Institute Genomics Platform"/>
            <consortium name="The Broad Institute Genome Sequencing Center for Infectious Disease"/>
            <person name="Wu L."/>
            <person name="Ma J."/>
        </authorList>
    </citation>
    <scope>NUCLEOTIDE SEQUENCE [LARGE SCALE GENOMIC DNA]</scope>
    <source>
        <strain evidence="6 7">JCM 15478</strain>
    </source>
</reference>
<evidence type="ECO:0000256" key="2">
    <source>
        <dbReference type="SAM" id="MobiDB-lite"/>
    </source>
</evidence>
<dbReference type="Proteomes" id="UP001500016">
    <property type="component" value="Unassembled WGS sequence"/>
</dbReference>
<dbReference type="InterPro" id="IPR001330">
    <property type="entry name" value="Prenyltrans"/>
</dbReference>
<dbReference type="InterPro" id="IPR008930">
    <property type="entry name" value="Terpenoid_cyclase/PrenylTrfase"/>
</dbReference>
<proteinExistence type="predicted"/>
<evidence type="ECO:0000256" key="1">
    <source>
        <dbReference type="ARBA" id="ARBA00022737"/>
    </source>
</evidence>